<evidence type="ECO:0000256" key="3">
    <source>
        <dbReference type="ARBA" id="ARBA00022475"/>
    </source>
</evidence>
<dbReference type="InterPro" id="IPR005829">
    <property type="entry name" value="Sugar_transporter_CS"/>
</dbReference>
<feature type="transmembrane region" description="Helical" evidence="7">
    <location>
        <begin position="374"/>
        <end position="397"/>
    </location>
</feature>
<dbReference type="GO" id="GO:0022857">
    <property type="term" value="F:transmembrane transporter activity"/>
    <property type="evidence" value="ECO:0007669"/>
    <property type="project" value="InterPro"/>
</dbReference>
<dbReference type="SUPFAM" id="SSF103473">
    <property type="entry name" value="MFS general substrate transporter"/>
    <property type="match status" value="1"/>
</dbReference>
<dbReference type="KEGG" id="salj:SMD11_2786"/>
<feature type="transmembrane region" description="Helical" evidence="7">
    <location>
        <begin position="111"/>
        <end position="133"/>
    </location>
</feature>
<organism evidence="9 10">
    <name type="scientific">Streptomyces albireticuli</name>
    <dbReference type="NCBI Taxonomy" id="1940"/>
    <lineage>
        <taxon>Bacteria</taxon>
        <taxon>Bacillati</taxon>
        <taxon>Actinomycetota</taxon>
        <taxon>Actinomycetes</taxon>
        <taxon>Kitasatosporales</taxon>
        <taxon>Streptomycetaceae</taxon>
        <taxon>Streptomyces</taxon>
    </lineage>
</organism>
<evidence type="ECO:0000256" key="5">
    <source>
        <dbReference type="ARBA" id="ARBA00022989"/>
    </source>
</evidence>
<evidence type="ECO:0000256" key="1">
    <source>
        <dbReference type="ARBA" id="ARBA00004651"/>
    </source>
</evidence>
<dbReference type="PANTHER" id="PTHR23517:SF13">
    <property type="entry name" value="MAJOR FACILITATOR SUPERFAMILY MFS_1"/>
    <property type="match status" value="1"/>
</dbReference>
<sequence>MSAVQQTGAARHSRTGRGGRSVWLAAWPLTAVFMLSNAPTPMFVLWQQRIGFGTGTLTVVFASYIGGLLVALPVAGVLSDRYGRRTVLVPAVLSALLACLLYATAGSVAALIAARLLTGLAVGGAVAAGMAAVSDVGGPDRRRQASLAGSVAMGTGLASGPLLAGCAAQLLPAPTVTVFVAEAVLLLSALLVIRTLPQVRRAGAGGSWLRLPSVPRPNRRDLLAGLAAYMPGMTGTSFLLALGPSMLADLLGTTNRIVAGGSAFVMFGASTAVQFFVSRWRPHRLLATATGATAAGMLLVILAVRASSIRLLLAAAVLAGIGQGMGQLGGFSLLNGRVPGPRLAEANAALSAWGYLFAGILPVGTGYLSDAQGIGFSASLLGLVVAGAALVGGVFVVRLGRRG</sequence>
<dbReference type="Proteomes" id="UP000195755">
    <property type="component" value="Chromosome"/>
</dbReference>
<feature type="transmembrane region" description="Helical" evidence="7">
    <location>
        <begin position="285"/>
        <end position="305"/>
    </location>
</feature>
<dbReference type="PROSITE" id="PS00216">
    <property type="entry name" value="SUGAR_TRANSPORT_1"/>
    <property type="match status" value="1"/>
</dbReference>
<evidence type="ECO:0000256" key="2">
    <source>
        <dbReference type="ARBA" id="ARBA00022448"/>
    </source>
</evidence>
<dbReference type="Pfam" id="PF07690">
    <property type="entry name" value="MFS_1"/>
    <property type="match status" value="1"/>
</dbReference>
<evidence type="ECO:0000313" key="10">
    <source>
        <dbReference type="Proteomes" id="UP000195755"/>
    </source>
</evidence>
<feature type="transmembrane region" description="Helical" evidence="7">
    <location>
        <begin position="222"/>
        <end position="242"/>
    </location>
</feature>
<feature type="transmembrane region" description="Helical" evidence="7">
    <location>
        <begin position="311"/>
        <end position="334"/>
    </location>
</feature>
<evidence type="ECO:0000256" key="7">
    <source>
        <dbReference type="SAM" id="Phobius"/>
    </source>
</evidence>
<feature type="transmembrane region" description="Helical" evidence="7">
    <location>
        <begin position="257"/>
        <end position="278"/>
    </location>
</feature>
<dbReference type="PANTHER" id="PTHR23517">
    <property type="entry name" value="RESISTANCE PROTEIN MDTM, PUTATIVE-RELATED-RELATED"/>
    <property type="match status" value="1"/>
</dbReference>
<evidence type="ECO:0000313" key="9">
    <source>
        <dbReference type="EMBL" id="ARZ68434.1"/>
    </source>
</evidence>
<keyword evidence="6 7" id="KW-0472">Membrane</keyword>
<keyword evidence="4 7" id="KW-0812">Transmembrane</keyword>
<feature type="domain" description="Major facilitator superfamily (MFS) profile" evidence="8">
    <location>
        <begin position="1"/>
        <end position="403"/>
    </location>
</feature>
<feature type="transmembrane region" description="Helical" evidence="7">
    <location>
        <begin position="21"/>
        <end position="38"/>
    </location>
</feature>
<dbReference type="AlphaFoldDB" id="A0A1Z2L2D0"/>
<gene>
    <name evidence="9" type="ORF">SMD11_2786</name>
</gene>
<dbReference type="OrthoDB" id="3177957at2"/>
<protein>
    <submittedName>
        <fullName evidence="9">Major facilitator superfamily transporter</fullName>
    </submittedName>
</protein>
<dbReference type="InterPro" id="IPR050171">
    <property type="entry name" value="MFS_Transporters"/>
</dbReference>
<keyword evidence="3" id="KW-1003">Cell membrane</keyword>
<dbReference type="PROSITE" id="PS50850">
    <property type="entry name" value="MFS"/>
    <property type="match status" value="1"/>
</dbReference>
<feature type="transmembrane region" description="Helical" evidence="7">
    <location>
        <begin position="145"/>
        <end position="164"/>
    </location>
</feature>
<proteinExistence type="predicted"/>
<reference evidence="9 10" key="1">
    <citation type="submission" date="2017-06" db="EMBL/GenBank/DDBJ databases">
        <title>Streptomyces albireticuli Genome sequencing and assembly.</title>
        <authorList>
            <person name="Wang Y."/>
            <person name="Du B."/>
            <person name="Ding Y."/>
            <person name="Liu H."/>
            <person name="Hou Q."/>
            <person name="Liu K."/>
            <person name="Yao L."/>
            <person name="Wang C."/>
        </authorList>
    </citation>
    <scope>NUCLEOTIDE SEQUENCE [LARGE SCALE GENOMIC DNA]</scope>
    <source>
        <strain evidence="9 10">MDJK11</strain>
    </source>
</reference>
<feature type="transmembrane region" description="Helical" evidence="7">
    <location>
        <begin position="346"/>
        <end position="368"/>
    </location>
</feature>
<keyword evidence="2" id="KW-0813">Transport</keyword>
<dbReference type="EMBL" id="CP021744">
    <property type="protein sequence ID" value="ARZ68434.1"/>
    <property type="molecule type" value="Genomic_DNA"/>
</dbReference>
<name>A0A1Z2L2D0_9ACTN</name>
<evidence type="ECO:0000259" key="8">
    <source>
        <dbReference type="PROSITE" id="PS50850"/>
    </source>
</evidence>
<evidence type="ECO:0000256" key="6">
    <source>
        <dbReference type="ARBA" id="ARBA00023136"/>
    </source>
</evidence>
<dbReference type="InterPro" id="IPR011701">
    <property type="entry name" value="MFS"/>
</dbReference>
<feature type="transmembrane region" description="Helical" evidence="7">
    <location>
        <begin position="50"/>
        <end position="75"/>
    </location>
</feature>
<keyword evidence="5 7" id="KW-1133">Transmembrane helix</keyword>
<dbReference type="GO" id="GO:0005886">
    <property type="term" value="C:plasma membrane"/>
    <property type="evidence" value="ECO:0007669"/>
    <property type="project" value="UniProtKB-SubCell"/>
</dbReference>
<feature type="transmembrane region" description="Helical" evidence="7">
    <location>
        <begin position="170"/>
        <end position="193"/>
    </location>
</feature>
<comment type="subcellular location">
    <subcellularLocation>
        <location evidence="1">Cell membrane</location>
        <topology evidence="1">Multi-pass membrane protein</topology>
    </subcellularLocation>
</comment>
<accession>A0A1Z2L2D0</accession>
<evidence type="ECO:0000256" key="4">
    <source>
        <dbReference type="ARBA" id="ARBA00022692"/>
    </source>
</evidence>
<dbReference type="Gene3D" id="1.20.1250.20">
    <property type="entry name" value="MFS general substrate transporter like domains"/>
    <property type="match status" value="1"/>
</dbReference>
<dbReference type="InterPro" id="IPR036259">
    <property type="entry name" value="MFS_trans_sf"/>
</dbReference>
<dbReference type="InterPro" id="IPR020846">
    <property type="entry name" value="MFS_dom"/>
</dbReference>
<dbReference type="RefSeq" id="WP_087926733.1">
    <property type="nucleotide sequence ID" value="NZ_CP021744.1"/>
</dbReference>
<feature type="transmembrane region" description="Helical" evidence="7">
    <location>
        <begin position="87"/>
        <end position="105"/>
    </location>
</feature>